<accession>A0A6J5N991</accession>
<organism evidence="1">
    <name type="scientific">uncultured Caudovirales phage</name>
    <dbReference type="NCBI Taxonomy" id="2100421"/>
    <lineage>
        <taxon>Viruses</taxon>
        <taxon>Duplodnaviria</taxon>
        <taxon>Heunggongvirae</taxon>
        <taxon>Uroviricota</taxon>
        <taxon>Caudoviricetes</taxon>
        <taxon>Peduoviridae</taxon>
        <taxon>Maltschvirus</taxon>
        <taxon>Maltschvirus maltsch</taxon>
    </lineage>
</organism>
<reference evidence="1" key="1">
    <citation type="submission" date="2020-04" db="EMBL/GenBank/DDBJ databases">
        <authorList>
            <person name="Chiriac C."/>
            <person name="Salcher M."/>
            <person name="Ghai R."/>
            <person name="Kavagutti S V."/>
        </authorList>
    </citation>
    <scope>NUCLEOTIDE SEQUENCE</scope>
</reference>
<proteinExistence type="predicted"/>
<gene>
    <name evidence="1" type="ORF">UFOVP641_17</name>
</gene>
<evidence type="ECO:0000313" key="1">
    <source>
        <dbReference type="EMBL" id="CAB4153680.1"/>
    </source>
</evidence>
<sequence>MKEIRYSPKGFTQSNNEYVTLTEQDMAYLMNQAILTMSAYSELTCTSQGAGIVLQRDKAQFGKRGKSAIAPGRENTRLSVLGGFVTNYFKKQESFRNDISASQLPYIANVLNECCEQLGFEALVFRSELFNWGE</sequence>
<protein>
    <submittedName>
        <fullName evidence="1">Uncharacterized protein</fullName>
    </submittedName>
</protein>
<dbReference type="EMBL" id="LR796604">
    <property type="protein sequence ID" value="CAB4153680.1"/>
    <property type="molecule type" value="Genomic_DNA"/>
</dbReference>
<name>A0A6J5N991_9CAUD</name>